<evidence type="ECO:0000313" key="2">
    <source>
        <dbReference type="Proteomes" id="UP001381693"/>
    </source>
</evidence>
<gene>
    <name evidence="1" type="ORF">SK128_006856</name>
</gene>
<feature type="non-terminal residue" evidence="1">
    <location>
        <position position="58"/>
    </location>
</feature>
<evidence type="ECO:0000313" key="1">
    <source>
        <dbReference type="EMBL" id="KAK7072364.1"/>
    </source>
</evidence>
<name>A0AAN8X5C7_HALRR</name>
<comment type="caution">
    <text evidence="1">The sequence shown here is derived from an EMBL/GenBank/DDBJ whole genome shotgun (WGS) entry which is preliminary data.</text>
</comment>
<keyword evidence="2" id="KW-1185">Reference proteome</keyword>
<protein>
    <submittedName>
        <fullName evidence="1">Uncharacterized protein</fullName>
    </submittedName>
</protein>
<sequence length="58" mass="6668">MNVTKYVACVLLVVMVILSITDSQFIITKRRRFPGERRLGAANYGQYTYGKRGFKHIS</sequence>
<proteinExistence type="predicted"/>
<reference evidence="1 2" key="1">
    <citation type="submission" date="2023-11" db="EMBL/GenBank/DDBJ databases">
        <title>Halocaridina rubra genome assembly.</title>
        <authorList>
            <person name="Smith C."/>
        </authorList>
    </citation>
    <scope>NUCLEOTIDE SEQUENCE [LARGE SCALE GENOMIC DNA]</scope>
    <source>
        <strain evidence="1">EP-1</strain>
        <tissue evidence="1">Whole</tissue>
    </source>
</reference>
<dbReference type="Proteomes" id="UP001381693">
    <property type="component" value="Unassembled WGS sequence"/>
</dbReference>
<dbReference type="EMBL" id="JAXCGZ010013525">
    <property type="protein sequence ID" value="KAK7072364.1"/>
    <property type="molecule type" value="Genomic_DNA"/>
</dbReference>
<accession>A0AAN8X5C7</accession>
<dbReference type="AlphaFoldDB" id="A0AAN8X5C7"/>
<organism evidence="1 2">
    <name type="scientific">Halocaridina rubra</name>
    <name type="common">Hawaiian red shrimp</name>
    <dbReference type="NCBI Taxonomy" id="373956"/>
    <lineage>
        <taxon>Eukaryota</taxon>
        <taxon>Metazoa</taxon>
        <taxon>Ecdysozoa</taxon>
        <taxon>Arthropoda</taxon>
        <taxon>Crustacea</taxon>
        <taxon>Multicrustacea</taxon>
        <taxon>Malacostraca</taxon>
        <taxon>Eumalacostraca</taxon>
        <taxon>Eucarida</taxon>
        <taxon>Decapoda</taxon>
        <taxon>Pleocyemata</taxon>
        <taxon>Caridea</taxon>
        <taxon>Atyoidea</taxon>
        <taxon>Atyidae</taxon>
        <taxon>Halocaridina</taxon>
    </lineage>
</organism>